<dbReference type="EMBL" id="CP045529">
    <property type="protein sequence ID" value="QFU99493.1"/>
    <property type="molecule type" value="Genomic_DNA"/>
</dbReference>
<proteinExistence type="predicted"/>
<feature type="region of interest" description="Disordered" evidence="1">
    <location>
        <begin position="32"/>
        <end position="53"/>
    </location>
</feature>
<evidence type="ECO:0000256" key="1">
    <source>
        <dbReference type="SAM" id="MobiDB-lite"/>
    </source>
</evidence>
<evidence type="ECO:0000313" key="3">
    <source>
        <dbReference type="Proteomes" id="UP000326702"/>
    </source>
</evidence>
<organism evidence="2 3">
    <name type="scientific">Luteimicrobium xylanilyticum</name>
    <dbReference type="NCBI Taxonomy" id="1133546"/>
    <lineage>
        <taxon>Bacteria</taxon>
        <taxon>Bacillati</taxon>
        <taxon>Actinomycetota</taxon>
        <taxon>Actinomycetes</taxon>
        <taxon>Micrococcales</taxon>
        <taxon>Luteimicrobium</taxon>
    </lineage>
</organism>
<evidence type="ECO:0000313" key="2">
    <source>
        <dbReference type="EMBL" id="QFU99493.1"/>
    </source>
</evidence>
<dbReference type="KEGG" id="lxl:KDY119_03024"/>
<reference evidence="2 3" key="1">
    <citation type="submission" date="2019-10" db="EMBL/GenBank/DDBJ databases">
        <title>Genome sequence of Luteimicrobium xylanilyticum HY-24.</title>
        <authorList>
            <person name="Kim D.Y."/>
            <person name="Park H.-Y."/>
        </authorList>
    </citation>
    <scope>NUCLEOTIDE SEQUENCE [LARGE SCALE GENOMIC DNA]</scope>
    <source>
        <strain evidence="2 3">HY-24</strain>
    </source>
</reference>
<protein>
    <recommendedName>
        <fullName evidence="4">Lipoprotein</fullName>
    </recommendedName>
</protein>
<dbReference type="AlphaFoldDB" id="A0A5P9QDE9"/>
<sequence>MRARGLGAAILAAGAVLTLAGCSFISGGDAKGSTGGDGAASTASVASDAPKDSARPVGPLLVTAADYWVVDKTKNGVTHVAAGGCPTGSACPGFDVVTGKAAGSDGAYLPKGATCPGGKELAAVLVEGAKPTSAPAKVAGSDATRTAYTLSCQDDAGKEKYRATQVQWAVPDAPGGPVLVVDRWAFEGLDARLAEATWAK</sequence>
<accession>A0A5P9QDE9</accession>
<name>A0A5P9QDE9_9MICO</name>
<feature type="compositionally biased region" description="Low complexity" evidence="1">
    <location>
        <begin position="39"/>
        <end position="48"/>
    </location>
</feature>
<keyword evidence="3" id="KW-1185">Reference proteome</keyword>
<gene>
    <name evidence="2" type="ORF">KDY119_03024</name>
</gene>
<dbReference type="Proteomes" id="UP000326702">
    <property type="component" value="Chromosome"/>
</dbReference>
<evidence type="ECO:0008006" key="4">
    <source>
        <dbReference type="Google" id="ProtNLM"/>
    </source>
</evidence>
<dbReference type="PROSITE" id="PS51257">
    <property type="entry name" value="PROKAR_LIPOPROTEIN"/>
    <property type="match status" value="1"/>
</dbReference>